<keyword evidence="3" id="KW-1185">Reference proteome</keyword>
<proteinExistence type="predicted"/>
<evidence type="ECO:0000313" key="2">
    <source>
        <dbReference type="EMBL" id="KAE9383773.1"/>
    </source>
</evidence>
<evidence type="ECO:0000313" key="3">
    <source>
        <dbReference type="Proteomes" id="UP000799118"/>
    </source>
</evidence>
<feature type="non-terminal residue" evidence="2">
    <location>
        <position position="222"/>
    </location>
</feature>
<dbReference type="AlphaFoldDB" id="A0A6A4GEH4"/>
<accession>A0A6A4GEH4</accession>
<sequence length="222" mass="24655">MTIRQQLFFILLFANFEAVMLEGPILGLRVLNVLLLPLGLRNNKEFRAYDLTPGRPIQGTTSYDLNLALESLQNSDDGSNFSHDHDVEHDIDLESDVSDLSDLADFGDELPAGTAPSSQASPLFTLSSLVGCILRPFQKPAIAPESDTEAEDIPLNDSSPVPETGLEARRKRKKQKNREKRRQRRKLTQEALGTRLKEIARRRAAQSQVLDAGDSFATESLP</sequence>
<feature type="compositionally biased region" description="Basic residues" evidence="1">
    <location>
        <begin position="169"/>
        <end position="186"/>
    </location>
</feature>
<feature type="region of interest" description="Disordered" evidence="1">
    <location>
        <begin position="144"/>
        <end position="222"/>
    </location>
</feature>
<organism evidence="2 3">
    <name type="scientific">Gymnopus androsaceus JB14</name>
    <dbReference type="NCBI Taxonomy" id="1447944"/>
    <lineage>
        <taxon>Eukaryota</taxon>
        <taxon>Fungi</taxon>
        <taxon>Dikarya</taxon>
        <taxon>Basidiomycota</taxon>
        <taxon>Agaricomycotina</taxon>
        <taxon>Agaricomycetes</taxon>
        <taxon>Agaricomycetidae</taxon>
        <taxon>Agaricales</taxon>
        <taxon>Marasmiineae</taxon>
        <taxon>Omphalotaceae</taxon>
        <taxon>Gymnopus</taxon>
    </lineage>
</organism>
<protein>
    <submittedName>
        <fullName evidence="2">Uncharacterized protein</fullName>
    </submittedName>
</protein>
<gene>
    <name evidence="2" type="ORF">BT96DRAFT_1008798</name>
</gene>
<evidence type="ECO:0000256" key="1">
    <source>
        <dbReference type="SAM" id="MobiDB-lite"/>
    </source>
</evidence>
<dbReference type="EMBL" id="ML770332">
    <property type="protein sequence ID" value="KAE9383773.1"/>
    <property type="molecule type" value="Genomic_DNA"/>
</dbReference>
<dbReference type="Proteomes" id="UP000799118">
    <property type="component" value="Unassembled WGS sequence"/>
</dbReference>
<reference evidence="2" key="1">
    <citation type="journal article" date="2019" name="Environ. Microbiol.">
        <title>Fungal ecological strategies reflected in gene transcription - a case study of two litter decomposers.</title>
        <authorList>
            <person name="Barbi F."/>
            <person name="Kohler A."/>
            <person name="Barry K."/>
            <person name="Baskaran P."/>
            <person name="Daum C."/>
            <person name="Fauchery L."/>
            <person name="Ihrmark K."/>
            <person name="Kuo A."/>
            <person name="LaButti K."/>
            <person name="Lipzen A."/>
            <person name="Morin E."/>
            <person name="Grigoriev I.V."/>
            <person name="Henrissat B."/>
            <person name="Lindahl B."/>
            <person name="Martin F."/>
        </authorList>
    </citation>
    <scope>NUCLEOTIDE SEQUENCE</scope>
    <source>
        <strain evidence="2">JB14</strain>
    </source>
</reference>
<name>A0A6A4GEH4_9AGAR</name>